<evidence type="ECO:0000313" key="1">
    <source>
        <dbReference type="EMBL" id="MDJ1501749.1"/>
    </source>
</evidence>
<evidence type="ECO:0000313" key="2">
    <source>
        <dbReference type="Proteomes" id="UP001232063"/>
    </source>
</evidence>
<gene>
    <name evidence="1" type="ORF">QNI22_13870</name>
</gene>
<dbReference type="RefSeq" id="WP_314511370.1">
    <property type="nucleotide sequence ID" value="NZ_JASJOU010000004.1"/>
</dbReference>
<organism evidence="1 2">
    <name type="scientific">Xanthocytophaga agilis</name>
    <dbReference type="NCBI Taxonomy" id="3048010"/>
    <lineage>
        <taxon>Bacteria</taxon>
        <taxon>Pseudomonadati</taxon>
        <taxon>Bacteroidota</taxon>
        <taxon>Cytophagia</taxon>
        <taxon>Cytophagales</taxon>
        <taxon>Rhodocytophagaceae</taxon>
        <taxon>Xanthocytophaga</taxon>
    </lineage>
</organism>
<keyword evidence="2" id="KW-1185">Reference proteome</keyword>
<name>A0AAE3R110_9BACT</name>
<dbReference type="AlphaFoldDB" id="A0AAE3R110"/>
<comment type="caution">
    <text evidence="1">The sequence shown here is derived from an EMBL/GenBank/DDBJ whole genome shotgun (WGS) entry which is preliminary data.</text>
</comment>
<accession>A0AAE3R110</accession>
<proteinExistence type="predicted"/>
<sequence>MLTKYPGNQLIVCGFVVLSFLACKPVKLQGSYCSDNSKETLYTNLILKDNGEYVMQGVVSYFNRSTVVETGKCFLDGEKIRFVGLKLEYSPHTLHVIAKPDTSIGYALFKRKKIFIYKNDSEQWILKKSKKCEQVILTYKPGF</sequence>
<evidence type="ECO:0008006" key="3">
    <source>
        <dbReference type="Google" id="ProtNLM"/>
    </source>
</evidence>
<reference evidence="1" key="1">
    <citation type="submission" date="2023-05" db="EMBL/GenBank/DDBJ databases">
        <authorList>
            <person name="Zhang X."/>
        </authorList>
    </citation>
    <scope>NUCLEOTIDE SEQUENCE</scope>
    <source>
        <strain evidence="1">BD1B2-1</strain>
    </source>
</reference>
<dbReference type="PROSITE" id="PS51257">
    <property type="entry name" value="PROKAR_LIPOPROTEIN"/>
    <property type="match status" value="1"/>
</dbReference>
<dbReference type="Proteomes" id="UP001232063">
    <property type="component" value="Unassembled WGS sequence"/>
</dbReference>
<protein>
    <recommendedName>
        <fullName evidence="3">Lipoprotein</fullName>
    </recommendedName>
</protein>
<dbReference type="EMBL" id="JASJOU010000004">
    <property type="protein sequence ID" value="MDJ1501749.1"/>
    <property type="molecule type" value="Genomic_DNA"/>
</dbReference>